<name>A0A368Q5L0_SETIT</name>
<evidence type="ECO:0000256" key="2">
    <source>
        <dbReference type="ARBA" id="ARBA00022575"/>
    </source>
</evidence>
<dbReference type="InterPro" id="IPR035595">
    <property type="entry name" value="UDP_glycos_trans_CS"/>
</dbReference>
<keyword evidence="4 6" id="KW-0808">Transferase</keyword>
<dbReference type="InterPro" id="IPR002213">
    <property type="entry name" value="UDP_glucos_trans"/>
</dbReference>
<dbReference type="OrthoDB" id="5835829at2759"/>
<keyword evidence="3 6" id="KW-0328">Glycosyltransferase</keyword>
<dbReference type="PANTHER" id="PTHR11926:SF1556">
    <property type="entry name" value="GLYCOSYLTRANSFERASE"/>
    <property type="match status" value="1"/>
</dbReference>
<reference evidence="8" key="2">
    <citation type="submission" date="2015-07" db="EMBL/GenBank/DDBJ databases">
        <authorList>
            <person name="Noorani M."/>
        </authorList>
    </citation>
    <scope>NUCLEOTIDE SEQUENCE</scope>
    <source>
        <strain evidence="8">Yugu1</strain>
    </source>
</reference>
<evidence type="ECO:0000256" key="6">
    <source>
        <dbReference type="RuleBase" id="RU003718"/>
    </source>
</evidence>
<dbReference type="CDD" id="cd03784">
    <property type="entry name" value="GT1_Gtf-like"/>
    <property type="match status" value="1"/>
</dbReference>
<dbReference type="AlphaFoldDB" id="A0A368Q5L0"/>
<dbReference type="Pfam" id="PF00201">
    <property type="entry name" value="UDPGT"/>
    <property type="match status" value="1"/>
</dbReference>
<evidence type="ECO:0000256" key="4">
    <source>
        <dbReference type="ARBA" id="ARBA00022679"/>
    </source>
</evidence>
<dbReference type="PANTHER" id="PTHR11926">
    <property type="entry name" value="GLUCOSYL/GLUCURONOSYL TRANSFERASES"/>
    <property type="match status" value="1"/>
</dbReference>
<dbReference type="FunFam" id="3.40.50.2000:FF:000237">
    <property type="entry name" value="Glycosyltransferase"/>
    <property type="match status" value="1"/>
</dbReference>
<dbReference type="GO" id="GO:0098754">
    <property type="term" value="P:detoxification"/>
    <property type="evidence" value="ECO:0007669"/>
    <property type="project" value="UniProtKB-ARBA"/>
</dbReference>
<dbReference type="SUPFAM" id="SSF53756">
    <property type="entry name" value="UDP-Glycosyltransferase/glycogen phosphorylase"/>
    <property type="match status" value="1"/>
</dbReference>
<dbReference type="Gene3D" id="3.40.50.2000">
    <property type="entry name" value="Glycogen Phosphorylase B"/>
    <property type="match status" value="2"/>
</dbReference>
<evidence type="ECO:0000256" key="1">
    <source>
        <dbReference type="ARBA" id="ARBA00009995"/>
    </source>
</evidence>
<keyword evidence="2" id="KW-0216">Detoxification</keyword>
<organism evidence="8">
    <name type="scientific">Setaria italica</name>
    <name type="common">Foxtail millet</name>
    <name type="synonym">Panicum italicum</name>
    <dbReference type="NCBI Taxonomy" id="4555"/>
    <lineage>
        <taxon>Eukaryota</taxon>
        <taxon>Viridiplantae</taxon>
        <taxon>Streptophyta</taxon>
        <taxon>Embryophyta</taxon>
        <taxon>Tracheophyta</taxon>
        <taxon>Spermatophyta</taxon>
        <taxon>Magnoliopsida</taxon>
        <taxon>Liliopsida</taxon>
        <taxon>Poales</taxon>
        <taxon>Poaceae</taxon>
        <taxon>PACMAD clade</taxon>
        <taxon>Panicoideae</taxon>
        <taxon>Panicodae</taxon>
        <taxon>Paniceae</taxon>
        <taxon>Cenchrinae</taxon>
        <taxon>Setaria</taxon>
    </lineage>
</organism>
<accession>A0A368Q5L0</accession>
<evidence type="ECO:0000256" key="3">
    <source>
        <dbReference type="ARBA" id="ARBA00022676"/>
    </source>
</evidence>
<sequence>MAAPDKSSIHVLLLSFPSQGHINPLLQLGKRLAAHRGVRCTLAATRFVLGQSREPQTGTVHVAAYSDGCDTGGYDEAGDPQEYLARLESAGSASLDELLRAESARGQPVRAVVYDSFLLWAPRVARLHGAACAAFFTQACAVNVAYAHALAGRMDLPVAPGGKAVPELPGLSTGLEPADFPTFLTEPDGGCRAYLDLVLQQCQGYEVADHVLVNSFYDLEIEEAEYMASRWCAKTVGPTVPSAYLDNRLPDDVSHGFHLYTPMTEESKAWLDARPDHSVVYVSFGSLAAPGAGQMAEVAEGLYNSGKDFLWVVRASETSKIPQGFSDKVKGRGLLVTWSPQLEVLAHPAVGCFVTHCGWNSTMEALGIGVPMVAMPQWSDQPTNAKYIEDVWRVGVKLQPDGKGVVRKEEVERCVRQVMEGESSEEYRKNATGWSQKAKKAMSEGGSSDSNIVEFLSKIRLK</sequence>
<evidence type="ECO:0000256" key="7">
    <source>
        <dbReference type="RuleBase" id="RU362057"/>
    </source>
</evidence>
<protein>
    <recommendedName>
        <fullName evidence="7">Glycosyltransferase</fullName>
        <ecNumber evidence="7">2.4.1.-</ecNumber>
    </recommendedName>
</protein>
<proteinExistence type="inferred from homology"/>
<evidence type="ECO:0000313" key="8">
    <source>
        <dbReference type="EMBL" id="RCV12530.1"/>
    </source>
</evidence>
<dbReference type="FunFam" id="3.40.50.2000:FF:000057">
    <property type="entry name" value="Glycosyltransferase"/>
    <property type="match status" value="1"/>
</dbReference>
<comment type="similarity">
    <text evidence="1 6">Belongs to the UDP-glycosyltransferase family.</text>
</comment>
<dbReference type="PROSITE" id="PS00375">
    <property type="entry name" value="UDPGT"/>
    <property type="match status" value="1"/>
</dbReference>
<comment type="function">
    <text evidence="5">Involved in the detoxification of the Fusarium mycotoxin deoxynivalenol by the transfer of glucose from UDP-D-glucose to the hydroxyl group at C-3, forming deoxynivalenol-3-O-beta-D-glucoside.</text>
</comment>
<dbReference type="EC" id="2.4.1.-" evidence="7"/>
<reference evidence="8" key="1">
    <citation type="journal article" date="2012" name="Nat. Biotechnol.">
        <title>Reference genome sequence of the model plant Setaria.</title>
        <authorList>
            <person name="Bennetzen J.L."/>
            <person name="Schmutz J."/>
            <person name="Wang H."/>
            <person name="Percifield R."/>
            <person name="Hawkins J."/>
            <person name="Pontaroli A.C."/>
            <person name="Estep M."/>
            <person name="Feng L."/>
            <person name="Vaughn J.N."/>
            <person name="Grimwood J."/>
            <person name="Jenkins J."/>
            <person name="Barry K."/>
            <person name="Lindquist E."/>
            <person name="Hellsten U."/>
            <person name="Deshpande S."/>
            <person name="Wang X."/>
            <person name="Wu X."/>
            <person name="Mitros T."/>
            <person name="Triplett J."/>
            <person name="Yang X."/>
            <person name="Ye C.Y."/>
            <person name="Mauro-Herrera M."/>
            <person name="Wang L."/>
            <person name="Li P."/>
            <person name="Sharma M."/>
            <person name="Sharma R."/>
            <person name="Ronald P.C."/>
            <person name="Panaud O."/>
            <person name="Kellogg E.A."/>
            <person name="Brutnell T.P."/>
            <person name="Doust A.N."/>
            <person name="Tuskan G.A."/>
            <person name="Rokhsar D."/>
            <person name="Devos K.M."/>
        </authorList>
    </citation>
    <scope>NUCLEOTIDE SEQUENCE [LARGE SCALE GENOMIC DNA]</scope>
    <source>
        <strain evidence="8">Yugu1</strain>
    </source>
</reference>
<dbReference type="GO" id="GO:0008194">
    <property type="term" value="F:UDP-glycosyltransferase activity"/>
    <property type="evidence" value="ECO:0007669"/>
    <property type="project" value="InterPro"/>
</dbReference>
<evidence type="ECO:0000256" key="5">
    <source>
        <dbReference type="ARBA" id="ARBA00058521"/>
    </source>
</evidence>
<gene>
    <name evidence="8" type="ORF">SETIT_2G276500v2</name>
</gene>
<dbReference type="EMBL" id="CM003529">
    <property type="protein sequence ID" value="RCV12530.1"/>
    <property type="molecule type" value="Genomic_DNA"/>
</dbReference>